<evidence type="ECO:0000256" key="1">
    <source>
        <dbReference type="ARBA" id="ARBA00000085"/>
    </source>
</evidence>
<dbReference type="GO" id="GO:0005886">
    <property type="term" value="C:plasma membrane"/>
    <property type="evidence" value="ECO:0007669"/>
    <property type="project" value="TreeGrafter"/>
</dbReference>
<dbReference type="CDD" id="cd00082">
    <property type="entry name" value="HisKA"/>
    <property type="match status" value="1"/>
</dbReference>
<evidence type="ECO:0000259" key="6">
    <source>
        <dbReference type="PROSITE" id="PS50109"/>
    </source>
</evidence>
<dbReference type="Pfam" id="PF02518">
    <property type="entry name" value="HATPase_c"/>
    <property type="match status" value="1"/>
</dbReference>
<evidence type="ECO:0000313" key="7">
    <source>
        <dbReference type="EMBL" id="TWF31745.1"/>
    </source>
</evidence>
<dbReference type="InterPro" id="IPR005467">
    <property type="entry name" value="His_kinase_dom"/>
</dbReference>
<evidence type="ECO:0000256" key="4">
    <source>
        <dbReference type="ARBA" id="ARBA00022679"/>
    </source>
</evidence>
<name>A0A561P0Z0_9BACT</name>
<comment type="catalytic activity">
    <reaction evidence="1">
        <text>ATP + protein L-histidine = ADP + protein N-phospho-L-histidine.</text>
        <dbReference type="EC" id="2.7.13.3"/>
    </reaction>
</comment>
<dbReference type="Gene3D" id="1.10.287.130">
    <property type="match status" value="1"/>
</dbReference>
<dbReference type="CDD" id="cd00075">
    <property type="entry name" value="HATPase"/>
    <property type="match status" value="1"/>
</dbReference>
<dbReference type="AlphaFoldDB" id="A0A561P0Z0"/>
<proteinExistence type="predicted"/>
<dbReference type="PRINTS" id="PR00344">
    <property type="entry name" value="BCTRLSENSOR"/>
</dbReference>
<dbReference type="GO" id="GO:0000155">
    <property type="term" value="F:phosphorelay sensor kinase activity"/>
    <property type="evidence" value="ECO:0007669"/>
    <property type="project" value="InterPro"/>
</dbReference>
<gene>
    <name evidence="7" type="ORF">FHW36_11839</name>
</gene>
<dbReference type="OrthoDB" id="9796457at2"/>
<dbReference type="PANTHER" id="PTHR43047:SF72">
    <property type="entry name" value="OSMOSENSING HISTIDINE PROTEIN KINASE SLN1"/>
    <property type="match status" value="1"/>
</dbReference>
<dbReference type="GO" id="GO:0009927">
    <property type="term" value="F:histidine phosphotransfer kinase activity"/>
    <property type="evidence" value="ECO:0007669"/>
    <property type="project" value="TreeGrafter"/>
</dbReference>
<dbReference type="SMART" id="SM00387">
    <property type="entry name" value="HATPase_c"/>
    <property type="match status" value="1"/>
</dbReference>
<dbReference type="PROSITE" id="PS50109">
    <property type="entry name" value="HIS_KIN"/>
    <property type="match status" value="1"/>
</dbReference>
<dbReference type="FunFam" id="3.30.565.10:FF:000006">
    <property type="entry name" value="Sensor histidine kinase WalK"/>
    <property type="match status" value="1"/>
</dbReference>
<dbReference type="PANTHER" id="PTHR43047">
    <property type="entry name" value="TWO-COMPONENT HISTIDINE PROTEIN KINASE"/>
    <property type="match status" value="1"/>
</dbReference>
<dbReference type="InterPro" id="IPR003594">
    <property type="entry name" value="HATPase_dom"/>
</dbReference>
<evidence type="ECO:0000313" key="8">
    <source>
        <dbReference type="Proteomes" id="UP000320811"/>
    </source>
</evidence>
<dbReference type="EMBL" id="VIWO01000018">
    <property type="protein sequence ID" value="TWF31745.1"/>
    <property type="molecule type" value="Genomic_DNA"/>
</dbReference>
<organism evidence="7 8">
    <name type="scientific">Chitinophaga polysaccharea</name>
    <dbReference type="NCBI Taxonomy" id="1293035"/>
    <lineage>
        <taxon>Bacteria</taxon>
        <taxon>Pseudomonadati</taxon>
        <taxon>Bacteroidota</taxon>
        <taxon>Chitinophagia</taxon>
        <taxon>Chitinophagales</taxon>
        <taxon>Chitinophagaceae</taxon>
        <taxon>Chitinophaga</taxon>
    </lineage>
</organism>
<dbReference type="Proteomes" id="UP000320811">
    <property type="component" value="Unassembled WGS sequence"/>
</dbReference>
<dbReference type="InterPro" id="IPR004358">
    <property type="entry name" value="Sig_transdc_His_kin-like_C"/>
</dbReference>
<reference evidence="7 8" key="1">
    <citation type="submission" date="2019-06" db="EMBL/GenBank/DDBJ databases">
        <title>Sorghum-associated microbial communities from plants grown in Nebraska, USA.</title>
        <authorList>
            <person name="Schachtman D."/>
        </authorList>
    </citation>
    <scope>NUCLEOTIDE SEQUENCE [LARGE SCALE GENOMIC DNA]</scope>
    <source>
        <strain evidence="7 8">1209</strain>
    </source>
</reference>
<dbReference type="EC" id="2.7.13.3" evidence="2"/>
<dbReference type="InterPro" id="IPR003661">
    <property type="entry name" value="HisK_dim/P_dom"/>
</dbReference>
<protein>
    <recommendedName>
        <fullName evidence="2">histidine kinase</fullName>
        <ecNumber evidence="2">2.7.13.3</ecNumber>
    </recommendedName>
</protein>
<evidence type="ECO:0000256" key="5">
    <source>
        <dbReference type="ARBA" id="ARBA00022777"/>
    </source>
</evidence>
<comment type="caution">
    <text evidence="7">The sequence shown here is derived from an EMBL/GenBank/DDBJ whole genome shotgun (WGS) entry which is preliminary data.</text>
</comment>
<dbReference type="InterPro" id="IPR036097">
    <property type="entry name" value="HisK_dim/P_sf"/>
</dbReference>
<evidence type="ECO:0000256" key="2">
    <source>
        <dbReference type="ARBA" id="ARBA00012438"/>
    </source>
</evidence>
<keyword evidence="3" id="KW-0597">Phosphoprotein</keyword>
<sequence>MTEKVRATDELLKDIFRGALHEFRAPINAITAAVRLLNDSPEGNQEFRKGLLQMISTSADNLGAIQERVDEVVQLEKIQKYQLCESHFDFRVWLHALIYSMYPIASEKDIKIIKQVSPDFPVEIEADKTYLTQILYNIIYNSIKYSDKSTIVTISCSVQEKICIEISDQGEGIPPAELPFIFNEYYQVDAGRKKKGVGLGLSIAKKLVEIMGGAITVKSVLSEGTAFSIQLPIR</sequence>
<dbReference type="SUPFAM" id="SSF47384">
    <property type="entry name" value="Homodimeric domain of signal transducing histidine kinase"/>
    <property type="match status" value="1"/>
</dbReference>
<dbReference type="SUPFAM" id="SSF55874">
    <property type="entry name" value="ATPase domain of HSP90 chaperone/DNA topoisomerase II/histidine kinase"/>
    <property type="match status" value="1"/>
</dbReference>
<accession>A0A561P0Z0</accession>
<keyword evidence="5 7" id="KW-0418">Kinase</keyword>
<dbReference type="InterPro" id="IPR036890">
    <property type="entry name" value="HATPase_C_sf"/>
</dbReference>
<evidence type="ECO:0000256" key="3">
    <source>
        <dbReference type="ARBA" id="ARBA00022553"/>
    </source>
</evidence>
<dbReference type="Gene3D" id="3.30.565.10">
    <property type="entry name" value="Histidine kinase-like ATPase, C-terminal domain"/>
    <property type="match status" value="1"/>
</dbReference>
<feature type="domain" description="Histidine kinase" evidence="6">
    <location>
        <begin position="18"/>
        <end position="234"/>
    </location>
</feature>
<dbReference type="SMART" id="SM00388">
    <property type="entry name" value="HisKA"/>
    <property type="match status" value="1"/>
</dbReference>
<dbReference type="RefSeq" id="WP_145675298.1">
    <property type="nucleotide sequence ID" value="NZ_VIWO01000018.1"/>
</dbReference>
<keyword evidence="4" id="KW-0808">Transferase</keyword>
<keyword evidence="8" id="KW-1185">Reference proteome</keyword>